<gene>
    <name evidence="4" type="ORF">CH360_14540</name>
    <name evidence="5" type="ORF">CH373_03660</name>
</gene>
<dbReference type="Proteomes" id="UP000231990">
    <property type="component" value="Unassembled WGS sequence"/>
</dbReference>
<dbReference type="InterPro" id="IPR050109">
    <property type="entry name" value="HTH-type_TetR-like_transc_reg"/>
</dbReference>
<sequence length="214" mass="24224">MNKPIIRRKPSQTRSRERVDLILNTARDLIGQFGNDAVSMREIATNAGIPISSVYQYFPDKSSLLMRIMTDYFESIHTALRNEISEINDLEALFEAVPKSLKVFVNFFVEDPALSNIWAGIQADPKLVKLDADDSYRNADLFSDVILKAIPALKKSEVKPFALFFTHTVGSLVRFTLIVDQTDGKALLREAQKLIELRLLDLIRIAEERAKANL</sequence>
<dbReference type="EMBL" id="NPDZ01000001">
    <property type="protein sequence ID" value="PJZ75119.1"/>
    <property type="molecule type" value="Genomic_DNA"/>
</dbReference>
<evidence type="ECO:0000313" key="5">
    <source>
        <dbReference type="EMBL" id="PJZ75119.1"/>
    </source>
</evidence>
<proteinExistence type="predicted"/>
<dbReference type="Pfam" id="PF17928">
    <property type="entry name" value="TetR_C_22"/>
    <property type="match status" value="1"/>
</dbReference>
<dbReference type="InterPro" id="IPR009057">
    <property type="entry name" value="Homeodomain-like_sf"/>
</dbReference>
<dbReference type="AlphaFoldDB" id="A0A2M9ZT20"/>
<keyword evidence="1 2" id="KW-0238">DNA-binding</keyword>
<dbReference type="SUPFAM" id="SSF46689">
    <property type="entry name" value="Homeodomain-like"/>
    <property type="match status" value="1"/>
</dbReference>
<feature type="domain" description="HTH tetR-type" evidence="3">
    <location>
        <begin position="16"/>
        <end position="76"/>
    </location>
</feature>
<evidence type="ECO:0000313" key="6">
    <source>
        <dbReference type="Proteomes" id="UP000231962"/>
    </source>
</evidence>
<organism evidence="5 7">
    <name type="scientific">Leptospira perolatii</name>
    <dbReference type="NCBI Taxonomy" id="2023191"/>
    <lineage>
        <taxon>Bacteria</taxon>
        <taxon>Pseudomonadati</taxon>
        <taxon>Spirochaetota</taxon>
        <taxon>Spirochaetia</taxon>
        <taxon>Leptospirales</taxon>
        <taxon>Leptospiraceae</taxon>
        <taxon>Leptospira</taxon>
    </lineage>
</organism>
<dbReference type="InterPro" id="IPR001647">
    <property type="entry name" value="HTH_TetR"/>
</dbReference>
<reference evidence="6 7" key="1">
    <citation type="submission" date="2017-07" db="EMBL/GenBank/DDBJ databases">
        <title>Leptospira spp. isolated from tropical soils.</title>
        <authorList>
            <person name="Thibeaux R."/>
            <person name="Iraola G."/>
            <person name="Ferres I."/>
            <person name="Bierque E."/>
            <person name="Girault D."/>
            <person name="Soupe-Gilbert M.-E."/>
            <person name="Picardeau M."/>
            <person name="Goarant C."/>
        </authorList>
    </citation>
    <scope>NUCLEOTIDE SEQUENCE [LARGE SCALE GENOMIC DNA]</scope>
    <source>
        <strain evidence="5 7">FH1-B-B1</strain>
        <strain evidence="4 6">FH1-B-C1</strain>
    </source>
</reference>
<accession>A0A2M9ZT20</accession>
<dbReference type="PANTHER" id="PTHR30055">
    <property type="entry name" value="HTH-TYPE TRANSCRIPTIONAL REGULATOR RUTR"/>
    <property type="match status" value="1"/>
</dbReference>
<dbReference type="PRINTS" id="PR00455">
    <property type="entry name" value="HTHTETR"/>
</dbReference>
<keyword evidence="6" id="KW-1185">Reference proteome</keyword>
<dbReference type="InterPro" id="IPR041674">
    <property type="entry name" value="TetR_C_22"/>
</dbReference>
<dbReference type="EMBL" id="NPDY01000016">
    <property type="protein sequence ID" value="PJZ68764.1"/>
    <property type="molecule type" value="Genomic_DNA"/>
</dbReference>
<dbReference type="PROSITE" id="PS50977">
    <property type="entry name" value="HTH_TETR_2"/>
    <property type="match status" value="1"/>
</dbReference>
<protein>
    <recommendedName>
        <fullName evidence="3">HTH tetR-type domain-containing protein</fullName>
    </recommendedName>
</protein>
<evidence type="ECO:0000313" key="4">
    <source>
        <dbReference type="EMBL" id="PJZ68764.1"/>
    </source>
</evidence>
<feature type="DNA-binding region" description="H-T-H motif" evidence="2">
    <location>
        <begin position="39"/>
        <end position="58"/>
    </location>
</feature>
<evidence type="ECO:0000256" key="1">
    <source>
        <dbReference type="ARBA" id="ARBA00023125"/>
    </source>
</evidence>
<dbReference type="Pfam" id="PF00440">
    <property type="entry name" value="TetR_N"/>
    <property type="match status" value="1"/>
</dbReference>
<evidence type="ECO:0000256" key="2">
    <source>
        <dbReference type="PROSITE-ProRule" id="PRU00335"/>
    </source>
</evidence>
<comment type="caution">
    <text evidence="5">The sequence shown here is derived from an EMBL/GenBank/DDBJ whole genome shotgun (WGS) entry which is preliminary data.</text>
</comment>
<dbReference type="PANTHER" id="PTHR30055:SF226">
    <property type="entry name" value="HTH-TYPE TRANSCRIPTIONAL REGULATOR PKSA"/>
    <property type="match status" value="1"/>
</dbReference>
<evidence type="ECO:0000259" key="3">
    <source>
        <dbReference type="PROSITE" id="PS50977"/>
    </source>
</evidence>
<dbReference type="GO" id="GO:0003700">
    <property type="term" value="F:DNA-binding transcription factor activity"/>
    <property type="evidence" value="ECO:0007669"/>
    <property type="project" value="TreeGrafter"/>
</dbReference>
<dbReference type="Proteomes" id="UP000231962">
    <property type="component" value="Unassembled WGS sequence"/>
</dbReference>
<dbReference type="Gene3D" id="1.10.357.10">
    <property type="entry name" value="Tetracycline Repressor, domain 2"/>
    <property type="match status" value="1"/>
</dbReference>
<dbReference type="GO" id="GO:0000976">
    <property type="term" value="F:transcription cis-regulatory region binding"/>
    <property type="evidence" value="ECO:0007669"/>
    <property type="project" value="TreeGrafter"/>
</dbReference>
<name>A0A2M9ZT20_9LEPT</name>
<evidence type="ECO:0000313" key="7">
    <source>
        <dbReference type="Proteomes" id="UP000231990"/>
    </source>
</evidence>